<comment type="pathway">
    <text evidence="2 9 12">Pyrimidine metabolism; UMP biosynthesis via de novo pathway; UMP from orotate: step 2/2.</text>
</comment>
<protein>
    <recommendedName>
        <fullName evidence="9">Orotidine 5'-phosphate decarboxylase</fullName>
        <ecNumber evidence="9">4.1.1.23</ecNumber>
    </recommendedName>
    <alternativeName>
        <fullName evidence="9">OMP decarboxylase</fullName>
        <shortName evidence="9">OMPDCase</shortName>
        <shortName evidence="9">OMPdecase</shortName>
    </alternativeName>
</protein>
<dbReference type="AlphaFoldDB" id="E6TTQ2"/>
<comment type="subunit">
    <text evidence="3 9">Homodimer.</text>
</comment>
<dbReference type="SMART" id="SM00934">
    <property type="entry name" value="OMPdecase"/>
    <property type="match status" value="1"/>
</dbReference>
<evidence type="ECO:0000256" key="7">
    <source>
        <dbReference type="ARBA" id="ARBA00049157"/>
    </source>
</evidence>
<keyword evidence="6 9" id="KW-0456">Lyase</keyword>
<dbReference type="EC" id="4.1.1.23" evidence="9"/>
<evidence type="ECO:0000256" key="1">
    <source>
        <dbReference type="ARBA" id="ARBA00002356"/>
    </source>
</evidence>
<feature type="active site" description="Proton donor" evidence="9">
    <location>
        <position position="62"/>
    </location>
</feature>
<feature type="binding site" evidence="9">
    <location>
        <begin position="60"/>
        <end position="69"/>
    </location>
    <ligand>
        <name>substrate</name>
    </ligand>
</feature>
<feature type="active site" description="For OMPdecase activity" evidence="10">
    <location>
        <position position="60"/>
    </location>
</feature>
<proteinExistence type="inferred from homology"/>
<feature type="active site" description="For OMPdecase activity" evidence="10">
    <location>
        <position position="65"/>
    </location>
</feature>
<sequence length="237" mass="26695">MQQYPLIVALDFPTKEEVNQFLEPFQNQQLFVKVGMELFYREGIPFINELKEKGHQIFLDLKLHDIPTTVKRAMKQLAQLEVDIVNVHAMGGIEMMRAAKEGLIAGTKANGSVPLCIAVTQLTSTSEAVMQNEMKIPFTINDHVLHLCHCVKEAELDGVVCSAQEVRIIRENIPSPFYTLTPGIRRLSDSAHDQQRIVTPQLAAQYGSSAIVVGRGITRSDNPVEAYQLYFNEWSQR</sequence>
<evidence type="ECO:0000313" key="15">
    <source>
        <dbReference type="Proteomes" id="UP000001401"/>
    </source>
</evidence>
<keyword evidence="5 9" id="KW-0665">Pyrimidine biosynthesis</keyword>
<evidence type="ECO:0000256" key="11">
    <source>
        <dbReference type="PIRSR" id="PIRSR614732-2"/>
    </source>
</evidence>
<name>E6TTQ2_EVAC2</name>
<evidence type="ECO:0000256" key="2">
    <source>
        <dbReference type="ARBA" id="ARBA00004861"/>
    </source>
</evidence>
<feature type="binding site" evidence="9 11">
    <location>
        <position position="185"/>
    </location>
    <ligand>
        <name>substrate</name>
    </ligand>
</feature>
<feature type="binding site" evidence="9 11">
    <location>
        <position position="194"/>
    </location>
    <ligand>
        <name>substrate</name>
    </ligand>
</feature>
<dbReference type="InterPro" id="IPR001754">
    <property type="entry name" value="OMPdeCOase_dom"/>
</dbReference>
<comment type="catalytic activity">
    <reaction evidence="7 9 12">
        <text>orotidine 5'-phosphate + H(+) = UMP + CO2</text>
        <dbReference type="Rhea" id="RHEA:11596"/>
        <dbReference type="ChEBI" id="CHEBI:15378"/>
        <dbReference type="ChEBI" id="CHEBI:16526"/>
        <dbReference type="ChEBI" id="CHEBI:57538"/>
        <dbReference type="ChEBI" id="CHEBI:57865"/>
        <dbReference type="EC" id="4.1.1.23"/>
    </reaction>
</comment>
<feature type="active site" description="For OMPdecase activity" evidence="10">
    <location>
        <position position="62"/>
    </location>
</feature>
<dbReference type="Pfam" id="PF00215">
    <property type="entry name" value="OMPdecase"/>
    <property type="match status" value="1"/>
</dbReference>
<dbReference type="GO" id="GO:0004590">
    <property type="term" value="F:orotidine-5'-phosphate decarboxylase activity"/>
    <property type="evidence" value="ECO:0007669"/>
    <property type="project" value="UniProtKB-UniRule"/>
</dbReference>
<dbReference type="HOGENOM" id="CLU_067069_1_1_9"/>
<dbReference type="SUPFAM" id="SSF51366">
    <property type="entry name" value="Ribulose-phoshate binding barrel"/>
    <property type="match status" value="1"/>
</dbReference>
<dbReference type="GO" id="GO:0006207">
    <property type="term" value="P:'de novo' pyrimidine nucleobase biosynthetic process"/>
    <property type="evidence" value="ECO:0007669"/>
    <property type="project" value="InterPro"/>
</dbReference>
<dbReference type="eggNOG" id="COG0284">
    <property type="taxonomic scope" value="Bacteria"/>
</dbReference>
<dbReference type="OrthoDB" id="9806203at2"/>
<evidence type="ECO:0000256" key="10">
    <source>
        <dbReference type="PIRSR" id="PIRSR614732-1"/>
    </source>
</evidence>
<evidence type="ECO:0000256" key="6">
    <source>
        <dbReference type="ARBA" id="ARBA00023239"/>
    </source>
</evidence>
<dbReference type="InterPro" id="IPR013785">
    <property type="entry name" value="Aldolase_TIM"/>
</dbReference>
<evidence type="ECO:0000259" key="13">
    <source>
        <dbReference type="SMART" id="SM00934"/>
    </source>
</evidence>
<accession>E6TTQ2</accession>
<dbReference type="HAMAP" id="MF_01200_B">
    <property type="entry name" value="OMPdecase_type1_B"/>
    <property type="match status" value="1"/>
</dbReference>
<evidence type="ECO:0000256" key="4">
    <source>
        <dbReference type="ARBA" id="ARBA00022793"/>
    </source>
</evidence>
<dbReference type="Gene3D" id="3.20.20.70">
    <property type="entry name" value="Aldolase class I"/>
    <property type="match status" value="1"/>
</dbReference>
<dbReference type="FunFam" id="3.20.20.70:FF:000015">
    <property type="entry name" value="Orotidine 5'-phosphate decarboxylase"/>
    <property type="match status" value="1"/>
</dbReference>
<feature type="binding site" evidence="9 11">
    <location>
        <position position="214"/>
    </location>
    <ligand>
        <name>substrate</name>
    </ligand>
</feature>
<dbReference type="NCBIfam" id="NF001273">
    <property type="entry name" value="PRK00230.1"/>
    <property type="match status" value="1"/>
</dbReference>
<feature type="binding site" evidence="9 11">
    <location>
        <position position="215"/>
    </location>
    <ligand>
        <name>substrate</name>
    </ligand>
</feature>
<dbReference type="EMBL" id="CP002394">
    <property type="protein sequence ID" value="ADU30821.1"/>
    <property type="molecule type" value="Genomic_DNA"/>
</dbReference>
<evidence type="ECO:0000313" key="14">
    <source>
        <dbReference type="EMBL" id="ADU30821.1"/>
    </source>
</evidence>
<dbReference type="NCBIfam" id="TIGR01740">
    <property type="entry name" value="pyrF"/>
    <property type="match status" value="1"/>
</dbReference>
<dbReference type="PANTHER" id="PTHR32119:SF2">
    <property type="entry name" value="OROTIDINE 5'-PHOSPHATE DECARBOXYLASE"/>
    <property type="match status" value="1"/>
</dbReference>
<keyword evidence="15" id="KW-1185">Reference proteome</keyword>
<feature type="binding site" evidence="9 11">
    <location>
        <position position="33"/>
    </location>
    <ligand>
        <name>substrate</name>
    </ligand>
</feature>
<feature type="domain" description="Orotidine 5'-phosphate decarboxylase" evidence="13">
    <location>
        <begin position="5"/>
        <end position="230"/>
    </location>
</feature>
<dbReference type="PROSITE" id="PS00156">
    <property type="entry name" value="OMPDECASE"/>
    <property type="match status" value="1"/>
</dbReference>
<comment type="similarity">
    <text evidence="8 9">Belongs to the OMP decarboxylase family. Type 1 subfamily.</text>
</comment>
<dbReference type="InterPro" id="IPR014732">
    <property type="entry name" value="OMPdecase"/>
</dbReference>
<organism evidence="14 15">
    <name type="scientific">Evansella cellulosilytica (strain ATCC 21833 / DSM 2522 / FERM P-1141 / JCM 9156 / N-4)</name>
    <name type="common">Bacillus cellulosilyticus</name>
    <dbReference type="NCBI Taxonomy" id="649639"/>
    <lineage>
        <taxon>Bacteria</taxon>
        <taxon>Bacillati</taxon>
        <taxon>Bacillota</taxon>
        <taxon>Bacilli</taxon>
        <taxon>Bacillales</taxon>
        <taxon>Bacillaceae</taxon>
        <taxon>Evansella</taxon>
    </lineage>
</organism>
<gene>
    <name evidence="9" type="primary">pyrF</name>
    <name evidence="14" type="ordered locus">Bcell_2564</name>
</gene>
<comment type="function">
    <text evidence="1 9">Catalyzes the decarboxylation of orotidine 5'-monophosphate (OMP) to uridine 5'-monophosphate (UMP).</text>
</comment>
<dbReference type="KEGG" id="bco:Bcell_2564"/>
<evidence type="ECO:0000256" key="8">
    <source>
        <dbReference type="ARBA" id="ARBA00061012"/>
    </source>
</evidence>
<dbReference type="GO" id="GO:0005829">
    <property type="term" value="C:cytosol"/>
    <property type="evidence" value="ECO:0007669"/>
    <property type="project" value="TreeGrafter"/>
</dbReference>
<dbReference type="PANTHER" id="PTHR32119">
    <property type="entry name" value="OROTIDINE 5'-PHOSPHATE DECARBOXYLASE"/>
    <property type="match status" value="1"/>
</dbReference>
<evidence type="ECO:0000256" key="5">
    <source>
        <dbReference type="ARBA" id="ARBA00022975"/>
    </source>
</evidence>
<dbReference type="RefSeq" id="WP_013489155.1">
    <property type="nucleotide sequence ID" value="NC_014829.1"/>
</dbReference>
<feature type="binding site" evidence="9 11">
    <location>
        <position position="11"/>
    </location>
    <ligand>
        <name>substrate</name>
    </ligand>
</feature>
<reference evidence="14 15" key="1">
    <citation type="submission" date="2010-12" db="EMBL/GenBank/DDBJ databases">
        <title>Complete sequence of Bacillus cellulosilyticus DSM 2522.</title>
        <authorList>
            <consortium name="US DOE Joint Genome Institute"/>
            <person name="Lucas S."/>
            <person name="Copeland A."/>
            <person name="Lapidus A."/>
            <person name="Cheng J.-F."/>
            <person name="Bruce D."/>
            <person name="Goodwin L."/>
            <person name="Pitluck S."/>
            <person name="Chertkov O."/>
            <person name="Detter J.C."/>
            <person name="Han C."/>
            <person name="Tapia R."/>
            <person name="Land M."/>
            <person name="Hauser L."/>
            <person name="Jeffries C."/>
            <person name="Kyrpides N."/>
            <person name="Ivanova N."/>
            <person name="Mikhailova N."/>
            <person name="Brumm P."/>
            <person name="Mead D."/>
            <person name="Woyke T."/>
        </authorList>
    </citation>
    <scope>NUCLEOTIDE SEQUENCE [LARGE SCALE GENOMIC DNA]</scope>
    <source>
        <strain evidence="15">ATCC 21833 / DSM 2522 / FERM P-1141 / JCM 9156 / N-4</strain>
    </source>
</reference>
<dbReference type="CDD" id="cd04725">
    <property type="entry name" value="OMP_decarboxylase_like"/>
    <property type="match status" value="1"/>
</dbReference>
<feature type="binding site" evidence="9 11">
    <location>
        <position position="123"/>
    </location>
    <ligand>
        <name>substrate</name>
    </ligand>
</feature>
<dbReference type="InterPro" id="IPR047596">
    <property type="entry name" value="OMPdecase_bac"/>
</dbReference>
<evidence type="ECO:0000256" key="12">
    <source>
        <dbReference type="RuleBase" id="RU000512"/>
    </source>
</evidence>
<dbReference type="InterPro" id="IPR018089">
    <property type="entry name" value="OMPdecase_AS"/>
</dbReference>
<evidence type="ECO:0000256" key="3">
    <source>
        <dbReference type="ARBA" id="ARBA00011738"/>
    </source>
</evidence>
<dbReference type="UniPathway" id="UPA00070">
    <property type="reaction ID" value="UER00120"/>
</dbReference>
<keyword evidence="4 9" id="KW-0210">Decarboxylase</keyword>
<dbReference type="InterPro" id="IPR011060">
    <property type="entry name" value="RibuloseP-bd_barrel"/>
</dbReference>
<dbReference type="GO" id="GO:0044205">
    <property type="term" value="P:'de novo' UMP biosynthetic process"/>
    <property type="evidence" value="ECO:0007669"/>
    <property type="project" value="UniProtKB-UniRule"/>
</dbReference>
<evidence type="ECO:0000256" key="9">
    <source>
        <dbReference type="HAMAP-Rule" id="MF_01200"/>
    </source>
</evidence>
<dbReference type="Proteomes" id="UP000001401">
    <property type="component" value="Chromosome"/>
</dbReference>
<dbReference type="STRING" id="649639.Bcell_2564"/>